<dbReference type="Pfam" id="PF13144">
    <property type="entry name" value="ChapFlgA"/>
    <property type="match status" value="1"/>
</dbReference>
<keyword evidence="3" id="KW-0574">Periplasm</keyword>
<organism evidence="7 8">
    <name type="scientific">Asaia siamensis</name>
    <dbReference type="NCBI Taxonomy" id="110479"/>
    <lineage>
        <taxon>Bacteria</taxon>
        <taxon>Pseudomonadati</taxon>
        <taxon>Pseudomonadota</taxon>
        <taxon>Alphaproteobacteria</taxon>
        <taxon>Acetobacterales</taxon>
        <taxon>Acetobacteraceae</taxon>
        <taxon>Asaia</taxon>
    </lineage>
</organism>
<dbReference type="InterPro" id="IPR013974">
    <property type="entry name" value="SAF"/>
</dbReference>
<feature type="chain" id="PRO_5045435209" description="SAF domain-containing protein" evidence="5">
    <location>
        <begin position="24"/>
        <end position="332"/>
    </location>
</feature>
<reference evidence="8" key="1">
    <citation type="journal article" date="2019" name="Int. J. Syst. Evol. Microbiol.">
        <title>The Global Catalogue of Microorganisms (GCM) 10K type strain sequencing project: providing services to taxonomists for standard genome sequencing and annotation.</title>
        <authorList>
            <consortium name="The Broad Institute Genomics Platform"/>
            <consortium name="The Broad Institute Genome Sequencing Center for Infectious Disease"/>
            <person name="Wu L."/>
            <person name="Ma J."/>
        </authorList>
    </citation>
    <scope>NUCLEOTIDE SEQUENCE [LARGE SCALE GENOMIC DNA]</scope>
    <source>
        <strain evidence="8">CCM 7132</strain>
    </source>
</reference>
<dbReference type="NCBIfam" id="TIGR03170">
    <property type="entry name" value="flgA_cterm"/>
    <property type="match status" value="1"/>
</dbReference>
<evidence type="ECO:0000256" key="3">
    <source>
        <dbReference type="ARBA" id="ARBA00022764"/>
    </source>
</evidence>
<gene>
    <name evidence="7" type="ORF">GCM10007207_00500</name>
</gene>
<evidence type="ECO:0000259" key="6">
    <source>
        <dbReference type="SMART" id="SM00858"/>
    </source>
</evidence>
<protein>
    <recommendedName>
        <fullName evidence="6">SAF domain-containing protein</fullName>
    </recommendedName>
</protein>
<dbReference type="PANTHER" id="PTHR36307:SF1">
    <property type="entry name" value="FLAGELLA BASAL BODY P-RING FORMATION PROTEIN FLGA"/>
    <property type="match status" value="1"/>
</dbReference>
<dbReference type="EMBL" id="BMCH01000001">
    <property type="protein sequence ID" value="GGC19185.1"/>
    <property type="molecule type" value="Genomic_DNA"/>
</dbReference>
<dbReference type="Gene3D" id="2.30.30.760">
    <property type="match status" value="1"/>
</dbReference>
<name>A0ABQ1L9U6_9PROT</name>
<feature type="region of interest" description="Disordered" evidence="4">
    <location>
        <begin position="310"/>
        <end position="332"/>
    </location>
</feature>
<keyword evidence="8" id="KW-1185">Reference proteome</keyword>
<accession>A0ABQ1L9U6</accession>
<proteinExistence type="predicted"/>
<sequence>MRWLLPALSTALALVVSLLPAGAATLRHATTVSSDSVRLSDIFSGLEQGQDRILGPGPAPGGTIEVSGQQLIAIADQYGVEWEDQSASASITIMRAGRILDEAYFDALIRKNLPELGEGPISIALRDFHPLTVSTDEPEPVVLSDVKWDQRSGWFSSTVYRAHPTGDLASDSFMLTGIIHATQRVLVYTRALPAGSVISAADVRIDDSYSGHLPAKAVVNESEIDGLSVSRGVVAGAAVLAQDLQRTVVMHKGDPVMITYEAPGLRLTIAGRAMEDAGIRQQVRALNEASGMIVSGRVTDGSNIAVELSSHPVPSDPNTARRLAMSTRSTMP</sequence>
<dbReference type="SMART" id="SM00858">
    <property type="entry name" value="SAF"/>
    <property type="match status" value="1"/>
</dbReference>
<dbReference type="PANTHER" id="PTHR36307">
    <property type="entry name" value="FLAGELLA BASAL BODY P-RING FORMATION PROTEIN FLGA"/>
    <property type="match status" value="1"/>
</dbReference>
<dbReference type="CDD" id="cd11614">
    <property type="entry name" value="SAF_CpaB_FlgA_like"/>
    <property type="match status" value="1"/>
</dbReference>
<evidence type="ECO:0000256" key="1">
    <source>
        <dbReference type="ARBA" id="ARBA00004418"/>
    </source>
</evidence>
<evidence type="ECO:0000313" key="8">
    <source>
        <dbReference type="Proteomes" id="UP000637769"/>
    </source>
</evidence>
<feature type="signal peptide" evidence="5">
    <location>
        <begin position="1"/>
        <end position="23"/>
    </location>
</feature>
<evidence type="ECO:0000313" key="7">
    <source>
        <dbReference type="EMBL" id="GGC19185.1"/>
    </source>
</evidence>
<comment type="subcellular location">
    <subcellularLocation>
        <location evidence="1">Periplasm</location>
    </subcellularLocation>
</comment>
<comment type="caution">
    <text evidence="7">The sequence shown here is derived from an EMBL/GenBank/DDBJ whole genome shotgun (WGS) entry which is preliminary data.</text>
</comment>
<evidence type="ECO:0000256" key="5">
    <source>
        <dbReference type="SAM" id="SignalP"/>
    </source>
</evidence>
<dbReference type="InterPro" id="IPR017585">
    <property type="entry name" value="SAF_FlgA"/>
</dbReference>
<feature type="domain" description="SAF" evidence="6">
    <location>
        <begin position="183"/>
        <end position="245"/>
    </location>
</feature>
<evidence type="ECO:0000256" key="2">
    <source>
        <dbReference type="ARBA" id="ARBA00022729"/>
    </source>
</evidence>
<dbReference type="Proteomes" id="UP000637769">
    <property type="component" value="Unassembled WGS sequence"/>
</dbReference>
<dbReference type="RefSeq" id="WP_188424458.1">
    <property type="nucleotide sequence ID" value="NZ_BMCH01000001.1"/>
</dbReference>
<evidence type="ECO:0000256" key="4">
    <source>
        <dbReference type="SAM" id="MobiDB-lite"/>
    </source>
</evidence>
<dbReference type="InterPro" id="IPR039246">
    <property type="entry name" value="Flagellar_FlgA"/>
</dbReference>
<keyword evidence="2 5" id="KW-0732">Signal</keyword>